<dbReference type="SMART" id="SM00874">
    <property type="entry name" value="B5"/>
    <property type="match status" value="1"/>
</dbReference>
<dbReference type="EMBL" id="CP032382">
    <property type="protein sequence ID" value="AYB29793.1"/>
    <property type="molecule type" value="Genomic_DNA"/>
</dbReference>
<feature type="binding site" evidence="15">
    <location>
        <position position="474"/>
    </location>
    <ligand>
        <name>Mg(2+)</name>
        <dbReference type="ChEBI" id="CHEBI:18420"/>
        <note>shared with alpha subunit</note>
    </ligand>
</feature>
<dbReference type="Gene3D" id="2.40.50.140">
    <property type="entry name" value="Nucleic acid-binding proteins"/>
    <property type="match status" value="1"/>
</dbReference>
<evidence type="ECO:0000256" key="5">
    <source>
        <dbReference type="ARBA" id="ARBA00022555"/>
    </source>
</evidence>
<evidence type="ECO:0000256" key="14">
    <source>
        <dbReference type="ARBA" id="ARBA00049255"/>
    </source>
</evidence>
<dbReference type="SUPFAM" id="SSF54991">
    <property type="entry name" value="Anticodon-binding domain of PheRS"/>
    <property type="match status" value="1"/>
</dbReference>
<sequence length="805" mass="89127">MTISYNWLKEYIDIPETADAIGKVLTNTGLEVESVEVHETVKGGLQGLVIGQVLTCAKHPNADKLSVTTVDVGGGRILPIVCGAPNVAAGQKVVVALPGTTVHPTKGEPFTIKLAKIRGEQSEGMICAEDEIGLGESHAGIIVLNTDVPNGTPAASFYNISSDYIIEIGLTPNRADAASHIGVARDIKASLSREIRWPSVDSFAADDSSLVIPIEVENTAACPRYSGVTLSGVMVKESPEWLKNRLLAIGLTPINNVVDITNFVCHEMGQPLHAFDADQIAGGKVIVKTLPAGTKFVTLDNKERTLLDTDLMICNGKQEGMCIAGVFGGAKSGITGQSKNIFLESACFSPVYVRKTSQHHQLKTDASFRFERGTDPNITVYALKRAALLIKELGGGKISSPVADVYPAPIQNRSIEVKDKNVNRLIGKVIPRNEVHGILSRLDIRVMDVKDDRYMVSVPPYRVDVTQEADVVEEILRIYGFNNIELSDIARTDFLAEFPVKDIDKYKRNLGELLTGNGFNEIWTNSLTNYAYQQKHNLKFKGEAIEILNKLSEEQGILRQTLLFTGLEVCAYNINRRQKDLKVYEFGKIYYKEGGAYKEEERLALYMTGNVETENWRHKTQPTTYYDLAQHVLHIVLKSGLPNLKQESITDPVLEYGVRLLRGNVEIGKLGKVKAALLKDFGMKQDLFYAELYTSLLFQSANPKLVIQEVTKFPEVRRDLSLVIDKQVSFDEIRNLVMATEKRLIKNIIAFDVYEGENIPQGKKAYALGFTLLNEQKTLTDEEIDQTMAALMTAFEEQLGAVIRK</sequence>
<keyword evidence="7 15" id="KW-0479">Metal-binding</keyword>
<dbReference type="SUPFAM" id="SSF46955">
    <property type="entry name" value="Putative DNA-binding domain"/>
    <property type="match status" value="1"/>
</dbReference>
<dbReference type="FunFam" id="3.30.70.380:FF:000001">
    <property type="entry name" value="Phenylalanine--tRNA ligase beta subunit"/>
    <property type="match status" value="1"/>
</dbReference>
<evidence type="ECO:0000256" key="4">
    <source>
        <dbReference type="ARBA" id="ARBA00022490"/>
    </source>
</evidence>
<dbReference type="InterPro" id="IPR009061">
    <property type="entry name" value="DNA-bd_dom_put_sf"/>
</dbReference>
<dbReference type="HAMAP" id="MF_00283">
    <property type="entry name" value="Phe_tRNA_synth_beta1"/>
    <property type="match status" value="1"/>
</dbReference>
<evidence type="ECO:0000256" key="6">
    <source>
        <dbReference type="ARBA" id="ARBA00022598"/>
    </source>
</evidence>
<dbReference type="Proteomes" id="UP000266183">
    <property type="component" value="Chromosome"/>
</dbReference>
<dbReference type="InterPro" id="IPR004532">
    <property type="entry name" value="Phe-tRNA-ligase_IIc_bsu_bact"/>
</dbReference>
<dbReference type="Pfam" id="PF03484">
    <property type="entry name" value="B5"/>
    <property type="match status" value="1"/>
</dbReference>
<dbReference type="GO" id="GO:0000049">
    <property type="term" value="F:tRNA binding"/>
    <property type="evidence" value="ECO:0007669"/>
    <property type="project" value="UniProtKB-UniRule"/>
</dbReference>
<feature type="domain" description="FDX-ACB" evidence="18">
    <location>
        <begin position="711"/>
        <end position="804"/>
    </location>
</feature>
<dbReference type="InterPro" id="IPR002547">
    <property type="entry name" value="tRNA-bd_dom"/>
</dbReference>
<feature type="domain" description="TRNA-binding" evidence="17">
    <location>
        <begin position="42"/>
        <end position="155"/>
    </location>
</feature>
<dbReference type="PANTHER" id="PTHR10947:SF0">
    <property type="entry name" value="PHENYLALANINE--TRNA LIGASE BETA SUBUNIT"/>
    <property type="match status" value="1"/>
</dbReference>
<feature type="binding site" evidence="15">
    <location>
        <position position="473"/>
    </location>
    <ligand>
        <name>Mg(2+)</name>
        <dbReference type="ChEBI" id="CHEBI:18420"/>
        <note>shared with alpha subunit</note>
    </ligand>
</feature>
<keyword evidence="5 16" id="KW-0820">tRNA-binding</keyword>
<dbReference type="Pfam" id="PF01588">
    <property type="entry name" value="tRNA_bind"/>
    <property type="match status" value="1"/>
</dbReference>
<dbReference type="GO" id="GO:0006432">
    <property type="term" value="P:phenylalanyl-tRNA aminoacylation"/>
    <property type="evidence" value="ECO:0007669"/>
    <property type="project" value="UniProtKB-UniRule"/>
</dbReference>
<evidence type="ECO:0000259" key="19">
    <source>
        <dbReference type="PROSITE" id="PS51483"/>
    </source>
</evidence>
<feature type="binding site" evidence="15">
    <location>
        <position position="464"/>
    </location>
    <ligand>
        <name>Mg(2+)</name>
        <dbReference type="ChEBI" id="CHEBI:18420"/>
        <note>shared with alpha subunit</note>
    </ligand>
</feature>
<dbReference type="InterPro" id="IPR041616">
    <property type="entry name" value="PheRS_beta_core"/>
</dbReference>
<dbReference type="OrthoDB" id="9805455at2"/>
<comment type="similarity">
    <text evidence="2 15">Belongs to the phenylalanyl-tRNA synthetase beta subunit family. Type 1 subfamily.</text>
</comment>
<comment type="subunit">
    <text evidence="3 15">Tetramer of two alpha and two beta subunits.</text>
</comment>
<proteinExistence type="inferred from homology"/>
<feature type="binding site" evidence="15">
    <location>
        <position position="470"/>
    </location>
    <ligand>
        <name>Mg(2+)</name>
        <dbReference type="ChEBI" id="CHEBI:18420"/>
        <note>shared with alpha subunit</note>
    </ligand>
</feature>
<gene>
    <name evidence="15" type="primary">pheT</name>
    <name evidence="20" type="ORF">D4L85_04010</name>
</gene>
<dbReference type="InterPro" id="IPR005121">
    <property type="entry name" value="Fdx_antiC-bd"/>
</dbReference>
<dbReference type="InterPro" id="IPR020825">
    <property type="entry name" value="Phe-tRNA_synthase-like_B3/B4"/>
</dbReference>
<dbReference type="NCBIfam" id="TIGR00472">
    <property type="entry name" value="pheT_bact"/>
    <property type="match status" value="1"/>
</dbReference>
<dbReference type="Gene3D" id="3.30.70.380">
    <property type="entry name" value="Ferrodoxin-fold anticodon-binding domain"/>
    <property type="match status" value="1"/>
</dbReference>
<dbReference type="PROSITE" id="PS51483">
    <property type="entry name" value="B5"/>
    <property type="match status" value="1"/>
</dbReference>
<evidence type="ECO:0000259" key="17">
    <source>
        <dbReference type="PROSITE" id="PS50886"/>
    </source>
</evidence>
<reference evidence="21" key="1">
    <citation type="submission" date="2018-09" db="EMBL/GenBank/DDBJ databases">
        <title>Chryseolinea sp. KIS68-18 isolated from soil.</title>
        <authorList>
            <person name="Weon H.-Y."/>
            <person name="Kwon S.-W."/>
            <person name="Lee S.A."/>
        </authorList>
    </citation>
    <scope>NUCLEOTIDE SEQUENCE [LARGE SCALE GENOMIC DNA]</scope>
    <source>
        <strain evidence="21">KIS68-18</strain>
    </source>
</reference>
<dbReference type="PROSITE" id="PS51447">
    <property type="entry name" value="FDX_ACB"/>
    <property type="match status" value="1"/>
</dbReference>
<accession>A0A385SDQ0</accession>
<dbReference type="PROSITE" id="PS50886">
    <property type="entry name" value="TRBD"/>
    <property type="match status" value="1"/>
</dbReference>
<dbReference type="SUPFAM" id="SSF50249">
    <property type="entry name" value="Nucleic acid-binding proteins"/>
    <property type="match status" value="1"/>
</dbReference>
<keyword evidence="12 15" id="KW-0648">Protein biosynthesis</keyword>
<dbReference type="KEGG" id="chk:D4L85_04010"/>
<dbReference type="EC" id="6.1.1.20" evidence="15"/>
<evidence type="ECO:0000256" key="9">
    <source>
        <dbReference type="ARBA" id="ARBA00022840"/>
    </source>
</evidence>
<evidence type="ECO:0000256" key="12">
    <source>
        <dbReference type="ARBA" id="ARBA00022917"/>
    </source>
</evidence>
<evidence type="ECO:0000313" key="21">
    <source>
        <dbReference type="Proteomes" id="UP000266183"/>
    </source>
</evidence>
<dbReference type="Gene3D" id="3.30.56.10">
    <property type="match status" value="2"/>
</dbReference>
<dbReference type="Pfam" id="PF03483">
    <property type="entry name" value="B3_4"/>
    <property type="match status" value="1"/>
</dbReference>
<dbReference type="InterPro" id="IPR033714">
    <property type="entry name" value="tRNA_bind_bactPheRS"/>
</dbReference>
<dbReference type="InterPro" id="IPR005147">
    <property type="entry name" value="tRNA_synthase_B5-dom"/>
</dbReference>
<evidence type="ECO:0000256" key="13">
    <source>
        <dbReference type="ARBA" id="ARBA00023146"/>
    </source>
</evidence>
<dbReference type="GO" id="GO:0004826">
    <property type="term" value="F:phenylalanine-tRNA ligase activity"/>
    <property type="evidence" value="ECO:0007669"/>
    <property type="project" value="UniProtKB-UniRule"/>
</dbReference>
<comment type="subcellular location">
    <subcellularLocation>
        <location evidence="1 15">Cytoplasm</location>
    </subcellularLocation>
</comment>
<dbReference type="PANTHER" id="PTHR10947">
    <property type="entry name" value="PHENYLALANYL-TRNA SYNTHETASE BETA CHAIN AND LEUCINE-RICH REPEAT-CONTAINING PROTEIN 47"/>
    <property type="match status" value="1"/>
</dbReference>
<keyword evidence="10 15" id="KW-0460">Magnesium</keyword>
<keyword evidence="6 15" id="KW-0436">Ligase</keyword>
<dbReference type="InterPro" id="IPR012340">
    <property type="entry name" value="NA-bd_OB-fold"/>
</dbReference>
<dbReference type="Pfam" id="PF17759">
    <property type="entry name" value="tRNA_synthFbeta"/>
    <property type="match status" value="1"/>
</dbReference>
<dbReference type="NCBIfam" id="NF045760">
    <property type="entry name" value="YtpR"/>
    <property type="match status" value="1"/>
</dbReference>
<dbReference type="GO" id="GO:0000287">
    <property type="term" value="F:magnesium ion binding"/>
    <property type="evidence" value="ECO:0007669"/>
    <property type="project" value="UniProtKB-UniRule"/>
</dbReference>
<evidence type="ECO:0000256" key="1">
    <source>
        <dbReference type="ARBA" id="ARBA00004496"/>
    </source>
</evidence>
<keyword evidence="8 15" id="KW-0547">Nucleotide-binding</keyword>
<keyword evidence="13 15" id="KW-0030">Aminoacyl-tRNA synthetase</keyword>
<dbReference type="InterPro" id="IPR045060">
    <property type="entry name" value="Phe-tRNA-ligase_IIc_bsu"/>
</dbReference>
<evidence type="ECO:0000256" key="8">
    <source>
        <dbReference type="ARBA" id="ARBA00022741"/>
    </source>
</evidence>
<dbReference type="InterPro" id="IPR045864">
    <property type="entry name" value="aa-tRNA-synth_II/BPL/LPL"/>
</dbReference>
<dbReference type="GO" id="GO:0009328">
    <property type="term" value="C:phenylalanine-tRNA ligase complex"/>
    <property type="evidence" value="ECO:0007669"/>
    <property type="project" value="TreeGrafter"/>
</dbReference>
<dbReference type="Pfam" id="PF03147">
    <property type="entry name" value="FDX-ACB"/>
    <property type="match status" value="1"/>
</dbReference>
<keyword evidence="9 15" id="KW-0067">ATP-binding</keyword>
<comment type="cofactor">
    <cofactor evidence="15">
        <name>Mg(2+)</name>
        <dbReference type="ChEBI" id="CHEBI:18420"/>
    </cofactor>
    <text evidence="15">Binds 2 magnesium ions per tetramer.</text>
</comment>
<evidence type="ECO:0000256" key="2">
    <source>
        <dbReference type="ARBA" id="ARBA00008653"/>
    </source>
</evidence>
<protein>
    <recommendedName>
        <fullName evidence="15">Phenylalanine--tRNA ligase beta subunit</fullName>
        <ecNumber evidence="15">6.1.1.20</ecNumber>
    </recommendedName>
    <alternativeName>
        <fullName evidence="15">Phenylalanyl-tRNA synthetase beta subunit</fullName>
        <shortName evidence="15">PheRS</shortName>
    </alternativeName>
</protein>
<keyword evidence="4 15" id="KW-0963">Cytoplasm</keyword>
<evidence type="ECO:0000256" key="10">
    <source>
        <dbReference type="ARBA" id="ARBA00022842"/>
    </source>
</evidence>
<dbReference type="SMART" id="SM00873">
    <property type="entry name" value="B3_4"/>
    <property type="match status" value="1"/>
</dbReference>
<dbReference type="SUPFAM" id="SSF56037">
    <property type="entry name" value="PheT/TilS domain"/>
    <property type="match status" value="1"/>
</dbReference>
<keyword evidence="21" id="KW-1185">Reference proteome</keyword>
<dbReference type="RefSeq" id="WP_119753103.1">
    <property type="nucleotide sequence ID" value="NZ_CP032382.1"/>
</dbReference>
<dbReference type="CDD" id="cd00769">
    <property type="entry name" value="PheRS_beta_core"/>
    <property type="match status" value="1"/>
</dbReference>
<evidence type="ECO:0000259" key="18">
    <source>
        <dbReference type="PROSITE" id="PS51447"/>
    </source>
</evidence>
<evidence type="ECO:0000256" key="16">
    <source>
        <dbReference type="PROSITE-ProRule" id="PRU00209"/>
    </source>
</evidence>
<evidence type="ECO:0000256" key="3">
    <source>
        <dbReference type="ARBA" id="ARBA00011209"/>
    </source>
</evidence>
<name>A0A385SDQ0_9BACT</name>
<keyword evidence="11 16" id="KW-0694">RNA-binding</keyword>
<dbReference type="SUPFAM" id="SSF55681">
    <property type="entry name" value="Class II aaRS and biotin synthetases"/>
    <property type="match status" value="1"/>
</dbReference>
<dbReference type="CDD" id="cd02796">
    <property type="entry name" value="tRNA_bind_bactPheRS"/>
    <property type="match status" value="1"/>
</dbReference>
<dbReference type="Gene3D" id="3.50.40.10">
    <property type="entry name" value="Phenylalanyl-trna Synthetase, Chain B, domain 3"/>
    <property type="match status" value="1"/>
</dbReference>
<comment type="catalytic activity">
    <reaction evidence="14 15">
        <text>tRNA(Phe) + L-phenylalanine + ATP = L-phenylalanyl-tRNA(Phe) + AMP + diphosphate + H(+)</text>
        <dbReference type="Rhea" id="RHEA:19413"/>
        <dbReference type="Rhea" id="RHEA-COMP:9668"/>
        <dbReference type="Rhea" id="RHEA-COMP:9699"/>
        <dbReference type="ChEBI" id="CHEBI:15378"/>
        <dbReference type="ChEBI" id="CHEBI:30616"/>
        <dbReference type="ChEBI" id="CHEBI:33019"/>
        <dbReference type="ChEBI" id="CHEBI:58095"/>
        <dbReference type="ChEBI" id="CHEBI:78442"/>
        <dbReference type="ChEBI" id="CHEBI:78531"/>
        <dbReference type="ChEBI" id="CHEBI:456215"/>
        <dbReference type="EC" id="6.1.1.20"/>
    </reaction>
</comment>
<evidence type="ECO:0000256" key="11">
    <source>
        <dbReference type="ARBA" id="ARBA00022884"/>
    </source>
</evidence>
<dbReference type="SMART" id="SM00896">
    <property type="entry name" value="FDX-ACB"/>
    <property type="match status" value="1"/>
</dbReference>
<dbReference type="GO" id="GO:0005524">
    <property type="term" value="F:ATP binding"/>
    <property type="evidence" value="ECO:0007669"/>
    <property type="project" value="UniProtKB-UniRule"/>
</dbReference>
<evidence type="ECO:0000256" key="15">
    <source>
        <dbReference type="HAMAP-Rule" id="MF_00283"/>
    </source>
</evidence>
<dbReference type="InterPro" id="IPR036690">
    <property type="entry name" value="Fdx_antiC-bd_sf"/>
</dbReference>
<feature type="domain" description="B5" evidence="19">
    <location>
        <begin position="410"/>
        <end position="486"/>
    </location>
</feature>
<evidence type="ECO:0000256" key="7">
    <source>
        <dbReference type="ARBA" id="ARBA00022723"/>
    </source>
</evidence>
<dbReference type="InterPro" id="IPR005146">
    <property type="entry name" value="B3/B4_tRNA-bd"/>
</dbReference>
<dbReference type="AlphaFoldDB" id="A0A385SDQ0"/>
<dbReference type="FunFam" id="2.40.50.140:FF:000045">
    <property type="entry name" value="Phenylalanine--tRNA ligase beta subunit"/>
    <property type="match status" value="1"/>
</dbReference>
<evidence type="ECO:0000313" key="20">
    <source>
        <dbReference type="EMBL" id="AYB29793.1"/>
    </source>
</evidence>
<dbReference type="Gene3D" id="3.30.930.10">
    <property type="entry name" value="Bira Bifunctional Protein, Domain 2"/>
    <property type="match status" value="1"/>
</dbReference>
<organism evidence="20 21">
    <name type="scientific">Chryseolinea soli</name>
    <dbReference type="NCBI Taxonomy" id="2321403"/>
    <lineage>
        <taxon>Bacteria</taxon>
        <taxon>Pseudomonadati</taxon>
        <taxon>Bacteroidota</taxon>
        <taxon>Cytophagia</taxon>
        <taxon>Cytophagales</taxon>
        <taxon>Fulvivirgaceae</taxon>
        <taxon>Chryseolinea</taxon>
    </lineage>
</organism>